<keyword evidence="1" id="KW-0472">Membrane</keyword>
<dbReference type="eggNOG" id="ENOG502Z89R">
    <property type="taxonomic scope" value="Bacteria"/>
</dbReference>
<evidence type="ECO:0000256" key="1">
    <source>
        <dbReference type="SAM" id="Phobius"/>
    </source>
</evidence>
<organism evidence="2 3">
    <name type="scientific">Austwickia chelonae NBRC 105200</name>
    <dbReference type="NCBI Taxonomy" id="1184607"/>
    <lineage>
        <taxon>Bacteria</taxon>
        <taxon>Bacillati</taxon>
        <taxon>Actinomycetota</taxon>
        <taxon>Actinomycetes</taxon>
        <taxon>Micrococcales</taxon>
        <taxon>Dermatophilaceae</taxon>
        <taxon>Austwickia</taxon>
    </lineage>
</organism>
<dbReference type="RefSeq" id="WP_006502276.1">
    <property type="nucleotide sequence ID" value="NZ_BAGZ01000005.1"/>
</dbReference>
<dbReference type="OrthoDB" id="3261041at2"/>
<proteinExistence type="predicted"/>
<name>K6VLE5_9MICO</name>
<comment type="caution">
    <text evidence="2">The sequence shown here is derived from an EMBL/GenBank/DDBJ whole genome shotgun (WGS) entry which is preliminary data.</text>
</comment>
<feature type="transmembrane region" description="Helical" evidence="1">
    <location>
        <begin position="492"/>
        <end position="513"/>
    </location>
</feature>
<keyword evidence="1" id="KW-0812">Transmembrane</keyword>
<dbReference type="Proteomes" id="UP000008495">
    <property type="component" value="Unassembled WGS sequence"/>
</dbReference>
<feature type="transmembrane region" description="Helical" evidence="1">
    <location>
        <begin position="236"/>
        <end position="256"/>
    </location>
</feature>
<accession>K6VLE5</accession>
<feature type="transmembrane region" description="Helical" evidence="1">
    <location>
        <begin position="386"/>
        <end position="408"/>
    </location>
</feature>
<evidence type="ECO:0000313" key="2">
    <source>
        <dbReference type="EMBL" id="GAB77524.1"/>
    </source>
</evidence>
<feature type="transmembrane region" description="Helical" evidence="1">
    <location>
        <begin position="21"/>
        <end position="47"/>
    </location>
</feature>
<feature type="transmembrane region" description="Helical" evidence="1">
    <location>
        <begin position="311"/>
        <end position="329"/>
    </location>
</feature>
<feature type="transmembrane region" description="Helical" evidence="1">
    <location>
        <begin position="173"/>
        <end position="192"/>
    </location>
</feature>
<feature type="transmembrane region" description="Helical" evidence="1">
    <location>
        <begin position="462"/>
        <end position="486"/>
    </location>
</feature>
<keyword evidence="1" id="KW-1133">Transmembrane helix</keyword>
<protein>
    <submittedName>
        <fullName evidence="2">Uncharacterized protein</fullName>
    </submittedName>
</protein>
<dbReference type="STRING" id="100225.SAMN05421595_1361"/>
<feature type="transmembrane region" description="Helical" evidence="1">
    <location>
        <begin position="100"/>
        <end position="127"/>
    </location>
</feature>
<feature type="transmembrane region" description="Helical" evidence="1">
    <location>
        <begin position="414"/>
        <end position="441"/>
    </location>
</feature>
<evidence type="ECO:0000313" key="3">
    <source>
        <dbReference type="Proteomes" id="UP000008495"/>
    </source>
</evidence>
<reference evidence="2 3" key="1">
    <citation type="submission" date="2012-08" db="EMBL/GenBank/DDBJ databases">
        <title>Whole genome shotgun sequence of Austwickia chelonae NBRC 105200.</title>
        <authorList>
            <person name="Yoshida I."/>
            <person name="Hosoyama A."/>
            <person name="Tsuchikane K."/>
            <person name="Katsumata H."/>
            <person name="Ando Y."/>
            <person name="Ohji S."/>
            <person name="Hamada M."/>
            <person name="Tamura T."/>
            <person name="Yamazoe A."/>
            <person name="Yamazaki S."/>
            <person name="Fujita N."/>
        </authorList>
    </citation>
    <scope>NUCLEOTIDE SEQUENCE [LARGE SCALE GENOMIC DNA]</scope>
    <source>
        <strain evidence="2 3">NBRC 105200</strain>
    </source>
</reference>
<gene>
    <name evidence="2" type="ORF">AUCHE_05_04360</name>
</gene>
<dbReference type="AlphaFoldDB" id="K6VLE5"/>
<sequence length="534" mass="55850">MVAVLVRLKLTLLGRSFRRSGWSSFGLVLAYLWTAAMVLPLGLLLVFARGAGGAELGAVVVPAFSLLTLGWLVLPLLFFGVDETLDPGRFALLPLPARHLLPGLVAASFIGAPGGALLALSLCLVIAWSANPATTAAAVVAVPLGAVTCILMSRMLTTALSGSLSSRRTKEKAAAIVAFGAAFLGIGMQLAVKVLSLSFEKGGQPGSVSSIVGFTSWSPFGWAWSVPYDLATGRPVSALVHLVLACALIVLLARWWEHSLDRTLVAPGGGEGSGEFVRDKGKLERLFGLTPRGAVAARVVRTFLRDSRLKVQLVTIAALPLIMTAPAWVGGASSQGETFLTAMSSAPFLAMMAGLLQLNSLAMDGTAVHAHVLAGLPGRDDRWGRVWAHLLLVGPLVLLLVSVTVFFASDVEQFLVVTGLTACLLFTGLGVSSWASAFVQWAVPPSDGNPFQSGGGEKAGSLVVSLMCLFGVLVCSLPVVILVFVVLRGSSWAAATSLVIGPLWGWGVIWVGCRWGGAVLDGRWPEALASMQLR</sequence>
<dbReference type="EMBL" id="BAGZ01000005">
    <property type="protein sequence ID" value="GAB77524.1"/>
    <property type="molecule type" value="Genomic_DNA"/>
</dbReference>
<keyword evidence="3" id="KW-1185">Reference proteome</keyword>
<feature type="transmembrane region" description="Helical" evidence="1">
    <location>
        <begin position="59"/>
        <end position="79"/>
    </location>
</feature>
<feature type="transmembrane region" description="Helical" evidence="1">
    <location>
        <begin position="133"/>
        <end position="152"/>
    </location>
</feature>